<sequence>MPAEAQNPVTVSCRNDQGREVAKVMIWSTRKDKGATGEAADLIRLSEAEAEAQNEESVQLRERGRYLYKIVGDAGLSLSEERGVSASPAGDGGGLIEPGDQCGVLPLKLMRGNEVVACGAVEVRSIKLRYREHYRGMLNCIAEKCMGLLLDSRAPTRLRLSSAWKDNRAMLEQQLEFLRHTLESVAFRGAVDEVLRNPHRLLENEAQEQSISRPFKPGRDFVRQLGKAGDRIALPEGHPLRAMHPALTSLPVRIQVMKRTDFLDTGENRFVKMVLVEFRDFLAEVAGMLGRDATDAVNTDNVRLLREVARLRSRLDTLLGRGFLPDVSRPELLPLGSPVLQRKPGYREILNLWLQFHVGAQLAWDGGNEIWRGGARNVATLYEYWLFFQLEALFRSKFECTAPLHSVLVEKDAGLPRLKLQRGIELQSPIGGALSASAKRTLKAEFHFNKKFARNRDHQKGGSWTRGVQPDYTITIWPAEFDRNEAEACDMLVHVHFDAKYRVENVQVMFGSEEDDDFIQDRAATEKSPPTAAKYADLLKMHAYRDAIRRSAGAYVLYPGMPGDGKKFAEFEGFHEVLPGLGAFAIRPRSDGTADGMEALRIFLDEVIEHLSNRTTARERATFHTAESYKLHEAPVPYGNLVLAERDEMSDTGRALPPAEHHVVVAWYNSPEQLEWTLKSGFAVVRLGDRPGSWNVSPEFASARHVLLFTHKRKVADGLLRLKDSKPGYRVFTANDLKGSGYPGAASGEIYAIFEVEPDHAFDGKKWDGVELGKKLEDYEARRSYRKKTLGNRLADPRVLSLRELLASRI</sequence>
<accession>A0A7W7Y9K2</accession>
<evidence type="ECO:0000313" key="3">
    <source>
        <dbReference type="Proteomes" id="UP000590740"/>
    </source>
</evidence>
<dbReference type="EMBL" id="JACHIG010000003">
    <property type="protein sequence ID" value="MBB5032126.1"/>
    <property type="molecule type" value="Genomic_DNA"/>
</dbReference>
<dbReference type="Pfam" id="PF09823">
    <property type="entry name" value="DUF2357"/>
    <property type="match status" value="1"/>
</dbReference>
<dbReference type="InterPro" id="IPR018633">
    <property type="entry name" value="DUF2357"/>
</dbReference>
<feature type="domain" description="DUF2357" evidence="1">
    <location>
        <begin position="94"/>
        <end position="353"/>
    </location>
</feature>
<evidence type="ECO:0000313" key="2">
    <source>
        <dbReference type="EMBL" id="MBB5032126.1"/>
    </source>
</evidence>
<evidence type="ECO:0000259" key="1">
    <source>
        <dbReference type="Pfam" id="PF09823"/>
    </source>
</evidence>
<protein>
    <recommendedName>
        <fullName evidence="1">DUF2357 domain-containing protein</fullName>
    </recommendedName>
</protein>
<proteinExistence type="predicted"/>
<dbReference type="InterPro" id="IPR007505">
    <property type="entry name" value="PDDEXK_7"/>
</dbReference>
<reference evidence="2 3" key="1">
    <citation type="submission" date="2020-08" db="EMBL/GenBank/DDBJ databases">
        <title>Genomic Encyclopedia of Type Strains, Phase IV (KMG-IV): sequencing the most valuable type-strain genomes for metagenomic binning, comparative biology and taxonomic classification.</title>
        <authorList>
            <person name="Goeker M."/>
        </authorList>
    </citation>
    <scope>NUCLEOTIDE SEQUENCE [LARGE SCALE GENOMIC DNA]</scope>
    <source>
        <strain evidence="2 3">DSM 12252</strain>
    </source>
</reference>
<gene>
    <name evidence="2" type="ORF">HNQ65_001703</name>
</gene>
<dbReference type="Pfam" id="PF04411">
    <property type="entry name" value="PDDEXK_7"/>
    <property type="match status" value="1"/>
</dbReference>
<dbReference type="AlphaFoldDB" id="A0A7W7Y9K2"/>
<organism evidence="2 3">
    <name type="scientific">Prosthecobacter vanneervenii</name>
    <dbReference type="NCBI Taxonomy" id="48466"/>
    <lineage>
        <taxon>Bacteria</taxon>
        <taxon>Pseudomonadati</taxon>
        <taxon>Verrucomicrobiota</taxon>
        <taxon>Verrucomicrobiia</taxon>
        <taxon>Verrucomicrobiales</taxon>
        <taxon>Verrucomicrobiaceae</taxon>
        <taxon>Prosthecobacter</taxon>
    </lineage>
</organism>
<keyword evidence="3" id="KW-1185">Reference proteome</keyword>
<dbReference type="Proteomes" id="UP000590740">
    <property type="component" value="Unassembled WGS sequence"/>
</dbReference>
<name>A0A7W7Y9K2_9BACT</name>
<dbReference type="RefSeq" id="WP_184339066.1">
    <property type="nucleotide sequence ID" value="NZ_JACHIG010000003.1"/>
</dbReference>
<comment type="caution">
    <text evidence="2">The sequence shown here is derived from an EMBL/GenBank/DDBJ whole genome shotgun (WGS) entry which is preliminary data.</text>
</comment>